<dbReference type="STRING" id="1423745.GCA_001311215_01002"/>
<dbReference type="CDD" id="cd01170">
    <property type="entry name" value="THZ_kinase"/>
    <property type="match status" value="1"/>
</dbReference>
<keyword evidence="7 11" id="KW-0418">Kinase</keyword>
<dbReference type="Gene3D" id="3.40.1190.20">
    <property type="match status" value="1"/>
</dbReference>
<accession>A0A0R2CL27</accession>
<feature type="binding site" evidence="11">
    <location>
        <position position="163"/>
    </location>
    <ligand>
        <name>ATP</name>
        <dbReference type="ChEBI" id="CHEBI:30616"/>
    </ligand>
</feature>
<dbReference type="AlphaFoldDB" id="A0A0R2CL27"/>
<protein>
    <recommendedName>
        <fullName evidence="11">Hydroxyethylthiazole kinase</fullName>
        <ecNumber evidence="11">2.7.1.50</ecNumber>
    </recommendedName>
    <alternativeName>
        <fullName evidence="11">4-methyl-5-beta-hydroxyethylthiazole kinase</fullName>
        <shortName evidence="11">TH kinase</shortName>
        <shortName evidence="11">Thz kinase</shortName>
    </alternativeName>
</protein>
<feature type="binding site" evidence="11">
    <location>
        <position position="41"/>
    </location>
    <ligand>
        <name>substrate</name>
    </ligand>
</feature>
<gene>
    <name evidence="11" type="primary">thiM</name>
    <name evidence="12" type="ORF">FC87_GL000433</name>
</gene>
<dbReference type="PIRSF" id="PIRSF000513">
    <property type="entry name" value="Thz_kinase"/>
    <property type="match status" value="1"/>
</dbReference>
<dbReference type="PRINTS" id="PR01099">
    <property type="entry name" value="HYETHTZKNASE"/>
</dbReference>
<keyword evidence="6 11" id="KW-0547">Nucleotide-binding</keyword>
<keyword evidence="8 11" id="KW-0067">ATP-binding</keyword>
<evidence type="ECO:0000256" key="5">
    <source>
        <dbReference type="ARBA" id="ARBA00022723"/>
    </source>
</evidence>
<comment type="function">
    <text evidence="11">Catalyzes the phosphorylation of the hydroxyl group of 4-methyl-5-beta-hydroxyethylthiazole (THZ).</text>
</comment>
<keyword evidence="9 11" id="KW-0460">Magnesium</keyword>
<reference evidence="12 13" key="1">
    <citation type="journal article" date="2015" name="Genome Announc.">
        <title>Expanding the biotechnology potential of lactobacilli through comparative genomics of 213 strains and associated genera.</title>
        <authorList>
            <person name="Sun Z."/>
            <person name="Harris H.M."/>
            <person name="McCann A."/>
            <person name="Guo C."/>
            <person name="Argimon S."/>
            <person name="Zhang W."/>
            <person name="Yang X."/>
            <person name="Jeffery I.B."/>
            <person name="Cooney J.C."/>
            <person name="Kagawa T.F."/>
            <person name="Liu W."/>
            <person name="Song Y."/>
            <person name="Salvetti E."/>
            <person name="Wrobel A."/>
            <person name="Rasinkangas P."/>
            <person name="Parkhill J."/>
            <person name="Rea M.C."/>
            <person name="O'Sullivan O."/>
            <person name="Ritari J."/>
            <person name="Douillard F.P."/>
            <person name="Paul Ross R."/>
            <person name="Yang R."/>
            <person name="Briner A.E."/>
            <person name="Felis G.E."/>
            <person name="de Vos W.M."/>
            <person name="Barrangou R."/>
            <person name="Klaenhammer T.R."/>
            <person name="Caufield P.W."/>
            <person name="Cui Y."/>
            <person name="Zhang H."/>
            <person name="O'Toole P.W."/>
        </authorList>
    </citation>
    <scope>NUCLEOTIDE SEQUENCE [LARGE SCALE GENOMIC DNA]</scope>
    <source>
        <strain evidence="12 13">DSM 22689</strain>
    </source>
</reference>
<sequence length="262" mass="27557">MTSNLIAQIRQHNPIVLNIANQVTPQRVADGINFLGGSPMMVSDPLEVAELAKLAQAVTLNLGSTSPTAQLDMLTAGRSANQHQLPVVFDPVAVGASSVRTERTQQLLQQVKVDTIRGNAAEIAQLAGIAWQIHGIDAGAGEVKVSTIAKQAAQKLRCRVVLSGAHDIITDGVNGYEVHNDVSLLATNVGMGDVLDGILATAISQATSLYDLALATGILPVAAERALVKTGTRPASFLVETYNQLAALDDTQLDDRLQLSTI</sequence>
<feature type="binding site" evidence="11">
    <location>
        <position position="190"/>
    </location>
    <ligand>
        <name>substrate</name>
    </ligand>
</feature>
<comment type="catalytic activity">
    <reaction evidence="1 11">
        <text>5-(2-hydroxyethyl)-4-methylthiazole + ATP = 4-methyl-5-(2-phosphooxyethyl)-thiazole + ADP + H(+)</text>
        <dbReference type="Rhea" id="RHEA:24212"/>
        <dbReference type="ChEBI" id="CHEBI:15378"/>
        <dbReference type="ChEBI" id="CHEBI:17957"/>
        <dbReference type="ChEBI" id="CHEBI:30616"/>
        <dbReference type="ChEBI" id="CHEBI:58296"/>
        <dbReference type="ChEBI" id="CHEBI:456216"/>
        <dbReference type="EC" id="2.7.1.50"/>
    </reaction>
</comment>
<evidence type="ECO:0000256" key="4">
    <source>
        <dbReference type="ARBA" id="ARBA00022679"/>
    </source>
</evidence>
<evidence type="ECO:0000313" key="12">
    <source>
        <dbReference type="EMBL" id="KRM92302.1"/>
    </source>
</evidence>
<keyword evidence="4 11" id="KW-0808">Transferase</keyword>
<evidence type="ECO:0000256" key="3">
    <source>
        <dbReference type="ARBA" id="ARBA00004868"/>
    </source>
</evidence>
<evidence type="ECO:0000256" key="10">
    <source>
        <dbReference type="ARBA" id="ARBA00022977"/>
    </source>
</evidence>
<evidence type="ECO:0000313" key="13">
    <source>
        <dbReference type="Proteomes" id="UP000051586"/>
    </source>
</evidence>
<comment type="similarity">
    <text evidence="11">Belongs to the Thz kinase family.</text>
</comment>
<feature type="binding site" evidence="11">
    <location>
        <position position="117"/>
    </location>
    <ligand>
        <name>ATP</name>
        <dbReference type="ChEBI" id="CHEBI:30616"/>
    </ligand>
</feature>
<comment type="cofactor">
    <cofactor evidence="2 11">
        <name>Mg(2+)</name>
        <dbReference type="ChEBI" id="CHEBI:18420"/>
    </cofactor>
</comment>
<evidence type="ECO:0000256" key="9">
    <source>
        <dbReference type="ARBA" id="ARBA00022842"/>
    </source>
</evidence>
<dbReference type="GO" id="GO:0009228">
    <property type="term" value="P:thiamine biosynthetic process"/>
    <property type="evidence" value="ECO:0007669"/>
    <property type="project" value="UniProtKB-KW"/>
</dbReference>
<dbReference type="RefSeq" id="WP_035421600.1">
    <property type="nucleotide sequence ID" value="NZ_AYZI01000002.1"/>
</dbReference>
<comment type="pathway">
    <text evidence="3 11">Cofactor biosynthesis; thiamine diphosphate biosynthesis; 4-methyl-5-(2-phosphoethyl)-thiazole from 5-(2-hydroxyethyl)-4-methylthiazole: step 1/1.</text>
</comment>
<organism evidence="12 13">
    <name type="scientific">Fructilactobacillus florum DSM 22689 = JCM 16035</name>
    <dbReference type="NCBI Taxonomy" id="1423745"/>
    <lineage>
        <taxon>Bacteria</taxon>
        <taxon>Bacillati</taxon>
        <taxon>Bacillota</taxon>
        <taxon>Bacilli</taxon>
        <taxon>Lactobacillales</taxon>
        <taxon>Lactobacillaceae</taxon>
        <taxon>Fructilactobacillus</taxon>
    </lineage>
</organism>
<proteinExistence type="inferred from homology"/>
<dbReference type="EC" id="2.7.1.50" evidence="11"/>
<dbReference type="GO" id="GO:0009229">
    <property type="term" value="P:thiamine diphosphate biosynthetic process"/>
    <property type="evidence" value="ECO:0007669"/>
    <property type="project" value="UniProtKB-UniRule"/>
</dbReference>
<evidence type="ECO:0000256" key="7">
    <source>
        <dbReference type="ARBA" id="ARBA00022777"/>
    </source>
</evidence>
<dbReference type="GO" id="GO:0000287">
    <property type="term" value="F:magnesium ion binding"/>
    <property type="evidence" value="ECO:0007669"/>
    <property type="project" value="UniProtKB-UniRule"/>
</dbReference>
<dbReference type="UniPathway" id="UPA00060">
    <property type="reaction ID" value="UER00139"/>
</dbReference>
<keyword evidence="5 11" id="KW-0479">Metal-binding</keyword>
<evidence type="ECO:0000256" key="8">
    <source>
        <dbReference type="ARBA" id="ARBA00022840"/>
    </source>
</evidence>
<evidence type="ECO:0000256" key="11">
    <source>
        <dbReference type="HAMAP-Rule" id="MF_00228"/>
    </source>
</evidence>
<dbReference type="SUPFAM" id="SSF53613">
    <property type="entry name" value="Ribokinase-like"/>
    <property type="match status" value="1"/>
</dbReference>
<dbReference type="HAMAP" id="MF_00228">
    <property type="entry name" value="Thz_kinase"/>
    <property type="match status" value="1"/>
</dbReference>
<dbReference type="Proteomes" id="UP000051586">
    <property type="component" value="Unassembled WGS sequence"/>
</dbReference>
<dbReference type="InterPro" id="IPR029056">
    <property type="entry name" value="Ribokinase-like"/>
</dbReference>
<dbReference type="PATRIC" id="fig|1423745.4.peg.458"/>
<evidence type="ECO:0000256" key="6">
    <source>
        <dbReference type="ARBA" id="ARBA00022741"/>
    </source>
</evidence>
<keyword evidence="10 11" id="KW-0784">Thiamine biosynthesis</keyword>
<evidence type="ECO:0000256" key="1">
    <source>
        <dbReference type="ARBA" id="ARBA00001771"/>
    </source>
</evidence>
<dbReference type="NCBIfam" id="NF006830">
    <property type="entry name" value="PRK09355.1"/>
    <property type="match status" value="1"/>
</dbReference>
<dbReference type="GO" id="GO:0005524">
    <property type="term" value="F:ATP binding"/>
    <property type="evidence" value="ECO:0007669"/>
    <property type="project" value="UniProtKB-UniRule"/>
</dbReference>
<name>A0A0R2CL27_9LACO</name>
<evidence type="ECO:0000256" key="2">
    <source>
        <dbReference type="ARBA" id="ARBA00001946"/>
    </source>
</evidence>
<dbReference type="GO" id="GO:0004417">
    <property type="term" value="F:hydroxyethylthiazole kinase activity"/>
    <property type="evidence" value="ECO:0007669"/>
    <property type="project" value="UniProtKB-UniRule"/>
</dbReference>
<dbReference type="InterPro" id="IPR000417">
    <property type="entry name" value="Hyethyz_kinase"/>
</dbReference>
<comment type="caution">
    <text evidence="12">The sequence shown here is derived from an EMBL/GenBank/DDBJ whole genome shotgun (WGS) entry which is preliminary data.</text>
</comment>
<dbReference type="EMBL" id="AYZI01000002">
    <property type="protein sequence ID" value="KRM92302.1"/>
    <property type="molecule type" value="Genomic_DNA"/>
</dbReference>
<dbReference type="Pfam" id="PF02110">
    <property type="entry name" value="HK"/>
    <property type="match status" value="1"/>
</dbReference>